<sequence length="403" mass="42918">MEPAGWGGTLAAGAAVAGVAAGAAWLWRHQGDLATSRPLNEWTFTHMSALMPTATVARPPDPRPLRHAPRPLEVTYAHAGRERTLADLHAATHTTGFAVLHRGELVHECYPGRFASPEARFQLFSLTKSVTSMLVGIALHDGVLAGVDDTAVSHLPHLAGTAYDGPTVADLLHMSSGVEFTEDYADPQAAFARFERAVTGGGSVLQVLRSLPRAAEPGTVFNYSTLDSQVLGWVLEAATGRTLADYAAERLWHPIGAERDAYYFLTRGRPRTALGGGSLNASVRDLARLGLLMARGGALDGEQIVPAAWVDRSRGTDLPHLAVGALGATTPAHYGYANQWWTVAGPERGFTGLGIHGQYLWVDPEADVVVVKTSAWPVADDPERDAETVAALRAVVAHLRSEA</sequence>
<keyword evidence="1" id="KW-1133">Transmembrane helix</keyword>
<reference evidence="4" key="1">
    <citation type="submission" date="2016-10" db="EMBL/GenBank/DDBJ databases">
        <authorList>
            <person name="Varghese N."/>
        </authorList>
    </citation>
    <scope>NUCLEOTIDE SEQUENCE [LARGE SCALE GENOMIC DNA]</scope>
    <source>
        <strain evidence="4">DSM 45096 / BCRC 16803 / CGMCC 4.1857 / CIP 109030 / JCM 12277 / KCTC 19219 / NBRC 100920 / 33214</strain>
    </source>
</reference>
<dbReference type="RefSeq" id="WP_236655947.1">
    <property type="nucleotide sequence ID" value="NZ_BBPN01000009.1"/>
</dbReference>
<dbReference type="AlphaFoldDB" id="A0A1H7QQH7"/>
<dbReference type="InterPro" id="IPR050789">
    <property type="entry name" value="Diverse_Enzym_Activities"/>
</dbReference>
<evidence type="ECO:0000259" key="2">
    <source>
        <dbReference type="Pfam" id="PF00144"/>
    </source>
</evidence>
<gene>
    <name evidence="3" type="ORF">SAMN05414137_109148</name>
</gene>
<feature type="domain" description="Beta-lactamase-related" evidence="2">
    <location>
        <begin position="92"/>
        <end position="388"/>
    </location>
</feature>
<name>A0A1H7QQH7_STRJI</name>
<dbReference type="InterPro" id="IPR012338">
    <property type="entry name" value="Beta-lactam/transpept-like"/>
</dbReference>
<dbReference type="EMBL" id="FOAZ01000009">
    <property type="protein sequence ID" value="SEL49958.1"/>
    <property type="molecule type" value="Genomic_DNA"/>
</dbReference>
<dbReference type="eggNOG" id="COG1680">
    <property type="taxonomic scope" value="Bacteria"/>
</dbReference>
<keyword evidence="1" id="KW-0472">Membrane</keyword>
<dbReference type="PANTHER" id="PTHR43283:SF14">
    <property type="entry name" value="BLL8153 PROTEIN"/>
    <property type="match status" value="1"/>
</dbReference>
<organism evidence="3 4">
    <name type="scientific">Streptacidiphilus jiangxiensis</name>
    <dbReference type="NCBI Taxonomy" id="235985"/>
    <lineage>
        <taxon>Bacteria</taxon>
        <taxon>Bacillati</taxon>
        <taxon>Actinomycetota</taxon>
        <taxon>Actinomycetes</taxon>
        <taxon>Kitasatosporales</taxon>
        <taxon>Streptomycetaceae</taxon>
        <taxon>Streptacidiphilus</taxon>
    </lineage>
</organism>
<protein>
    <submittedName>
        <fullName evidence="3">CubicO group peptidase, beta-lactamase class C family</fullName>
    </submittedName>
</protein>
<proteinExistence type="predicted"/>
<dbReference type="Proteomes" id="UP000183015">
    <property type="component" value="Unassembled WGS sequence"/>
</dbReference>
<keyword evidence="4" id="KW-1185">Reference proteome</keyword>
<dbReference type="STRING" id="235985.SAMN05414137_109148"/>
<dbReference type="SUPFAM" id="SSF56601">
    <property type="entry name" value="beta-lactamase/transpeptidase-like"/>
    <property type="match status" value="1"/>
</dbReference>
<evidence type="ECO:0000256" key="1">
    <source>
        <dbReference type="SAM" id="Phobius"/>
    </source>
</evidence>
<dbReference type="PANTHER" id="PTHR43283">
    <property type="entry name" value="BETA-LACTAMASE-RELATED"/>
    <property type="match status" value="1"/>
</dbReference>
<dbReference type="Gene3D" id="3.40.710.10">
    <property type="entry name" value="DD-peptidase/beta-lactamase superfamily"/>
    <property type="match status" value="1"/>
</dbReference>
<feature type="transmembrane region" description="Helical" evidence="1">
    <location>
        <begin position="6"/>
        <end position="27"/>
    </location>
</feature>
<dbReference type="InterPro" id="IPR001466">
    <property type="entry name" value="Beta-lactam-related"/>
</dbReference>
<evidence type="ECO:0000313" key="3">
    <source>
        <dbReference type="EMBL" id="SEL49958.1"/>
    </source>
</evidence>
<evidence type="ECO:0000313" key="4">
    <source>
        <dbReference type="Proteomes" id="UP000183015"/>
    </source>
</evidence>
<dbReference type="Pfam" id="PF00144">
    <property type="entry name" value="Beta-lactamase"/>
    <property type="match status" value="1"/>
</dbReference>
<keyword evidence="1" id="KW-0812">Transmembrane</keyword>
<accession>A0A1H7QQH7</accession>